<dbReference type="GO" id="GO:0004674">
    <property type="term" value="F:protein serine/threonine kinase activity"/>
    <property type="evidence" value="ECO:0007669"/>
    <property type="project" value="UniProtKB-KW"/>
</dbReference>
<gene>
    <name evidence="8" type="ORF">ATK86_2630</name>
</gene>
<feature type="transmembrane region" description="Helical" evidence="6">
    <location>
        <begin position="525"/>
        <end position="553"/>
    </location>
</feature>
<accession>A0A2N3V9G5</accession>
<evidence type="ECO:0000259" key="7">
    <source>
        <dbReference type="PROSITE" id="PS50011"/>
    </source>
</evidence>
<dbReference type="CDD" id="cd14014">
    <property type="entry name" value="STKc_PknB_like"/>
    <property type="match status" value="1"/>
</dbReference>
<dbReference type="SMART" id="SM00220">
    <property type="entry name" value="S_TKc"/>
    <property type="match status" value="1"/>
</dbReference>
<evidence type="ECO:0000256" key="5">
    <source>
        <dbReference type="PROSITE-ProRule" id="PRU10141"/>
    </source>
</evidence>
<dbReference type="RefSeq" id="WP_409347832.1">
    <property type="nucleotide sequence ID" value="NZ_PJMW01000002.1"/>
</dbReference>
<feature type="binding site" evidence="5">
    <location>
        <position position="81"/>
    </location>
    <ligand>
        <name>ATP</name>
        <dbReference type="ChEBI" id="CHEBI:30616"/>
    </ligand>
</feature>
<dbReference type="PROSITE" id="PS00108">
    <property type="entry name" value="PROTEIN_KINASE_ST"/>
    <property type="match status" value="1"/>
</dbReference>
<evidence type="ECO:0000256" key="2">
    <source>
        <dbReference type="ARBA" id="ARBA00022741"/>
    </source>
</evidence>
<dbReference type="PROSITE" id="PS00107">
    <property type="entry name" value="PROTEIN_KINASE_ATP"/>
    <property type="match status" value="1"/>
</dbReference>
<evidence type="ECO:0000313" key="9">
    <source>
        <dbReference type="Proteomes" id="UP000233766"/>
    </source>
</evidence>
<protein>
    <submittedName>
        <fullName evidence="8">Serine/threonine protein kinase</fullName>
    </submittedName>
</protein>
<dbReference type="EMBL" id="PJMW01000002">
    <property type="protein sequence ID" value="PKV78267.1"/>
    <property type="molecule type" value="Genomic_DNA"/>
</dbReference>
<feature type="transmembrane region" description="Helical" evidence="6">
    <location>
        <begin position="574"/>
        <end position="596"/>
    </location>
</feature>
<dbReference type="GO" id="GO:0005524">
    <property type="term" value="F:ATP binding"/>
    <property type="evidence" value="ECO:0007669"/>
    <property type="project" value="UniProtKB-UniRule"/>
</dbReference>
<keyword evidence="2 5" id="KW-0547">Nucleotide-binding</keyword>
<name>A0A2N3V9G5_9NOCA</name>
<keyword evidence="1" id="KW-0808">Transferase</keyword>
<evidence type="ECO:0000256" key="4">
    <source>
        <dbReference type="ARBA" id="ARBA00022840"/>
    </source>
</evidence>
<keyword evidence="6" id="KW-1133">Transmembrane helix</keyword>
<dbReference type="InterPro" id="IPR011009">
    <property type="entry name" value="Kinase-like_dom_sf"/>
</dbReference>
<dbReference type="PANTHER" id="PTHR43289">
    <property type="entry name" value="MITOGEN-ACTIVATED PROTEIN KINASE KINASE KINASE 20-RELATED"/>
    <property type="match status" value="1"/>
</dbReference>
<evidence type="ECO:0000313" key="8">
    <source>
        <dbReference type="EMBL" id="PKV78267.1"/>
    </source>
</evidence>
<reference evidence="8 9" key="1">
    <citation type="submission" date="2017-12" db="EMBL/GenBank/DDBJ databases">
        <title>Sequencing the genomes of 1000 Actinobacteria strains.</title>
        <authorList>
            <person name="Klenk H.-P."/>
        </authorList>
    </citation>
    <scope>NUCLEOTIDE SEQUENCE [LARGE SCALE GENOMIC DNA]</scope>
    <source>
        <strain evidence="8 9">DSM 44489</strain>
    </source>
</reference>
<dbReference type="InterPro" id="IPR000719">
    <property type="entry name" value="Prot_kinase_dom"/>
</dbReference>
<proteinExistence type="predicted"/>
<keyword evidence="4 5" id="KW-0067">ATP-binding</keyword>
<keyword evidence="9" id="KW-1185">Reference proteome</keyword>
<keyword evidence="6" id="KW-0472">Membrane</keyword>
<dbReference type="InterPro" id="IPR008271">
    <property type="entry name" value="Ser/Thr_kinase_AS"/>
</dbReference>
<evidence type="ECO:0000256" key="6">
    <source>
        <dbReference type="SAM" id="Phobius"/>
    </source>
</evidence>
<feature type="transmembrane region" description="Helical" evidence="6">
    <location>
        <begin position="608"/>
        <end position="627"/>
    </location>
</feature>
<keyword evidence="8" id="KW-0723">Serine/threonine-protein kinase</keyword>
<sequence length="643" mass="70126">MNFRVGAPVSPVVSSTVITEATRPSLDRTATTHPTDRRGLERFEAGAHIGDFELLTELGAGAFARVFLARQRSMQRLVAVKISADSGTEPQTLAQLDHDYIVRVFDQLVLDPPDDGSPRLRLLYMQFLPGGTLLGLLRWVRATPPAERGGRLLLDAIDAAMTEKGEIRPTDSSVRREIAELSWPDTVAWLGRRLAAALDHAADRGVLHRDVKPANVLLTAEGVPKLADFNISFSETAGTSPLSYFGGSLAYMSPEQLEASHPGYDRSAADLEARSDLFSLGVLLWELLTGTKPFDDTGADDPAWGDQTRLEAMLTSRSEGVSEAALQQLPPDCPPALRRVLLRCLEPNRTDRWPDGTVLAEQLDLCLDPRGRNLVDPPASSYRIRLRPFMVPLMALAIAVPNALAVRYKTWQNSGLLVQRLEPAAREAVHIVSVVTNVMSFALGAVILVFLSRHAILVPRALRAGRRVSAETLGLAGRQSLYLGDRAVVVAVLFWVTAAAILPATVKLSTGELATRTTVQFLTSNAIGCAVAATYAFFLITFYTVRCVYPIFLQRGHLFRTDAAALRGLLQRSGWYLAVAASIPLIAMVAITLLPTEDLLPTMVSLRVVYLGSVVAFLGAYVLFRAIEADIRALIRVVDPREN</sequence>
<feature type="domain" description="Protein kinase" evidence="7">
    <location>
        <begin position="52"/>
        <end position="365"/>
    </location>
</feature>
<evidence type="ECO:0000256" key="1">
    <source>
        <dbReference type="ARBA" id="ARBA00022679"/>
    </source>
</evidence>
<dbReference type="PROSITE" id="PS50011">
    <property type="entry name" value="PROTEIN_KINASE_DOM"/>
    <property type="match status" value="1"/>
</dbReference>
<dbReference type="InterPro" id="IPR017441">
    <property type="entry name" value="Protein_kinase_ATP_BS"/>
</dbReference>
<dbReference type="Gene3D" id="1.10.510.10">
    <property type="entry name" value="Transferase(Phosphotransferase) domain 1"/>
    <property type="match status" value="2"/>
</dbReference>
<dbReference type="Proteomes" id="UP000233766">
    <property type="component" value="Unassembled WGS sequence"/>
</dbReference>
<organism evidence="8 9">
    <name type="scientific">Nocardia fluminea</name>
    <dbReference type="NCBI Taxonomy" id="134984"/>
    <lineage>
        <taxon>Bacteria</taxon>
        <taxon>Bacillati</taxon>
        <taxon>Actinomycetota</taxon>
        <taxon>Actinomycetes</taxon>
        <taxon>Mycobacteriales</taxon>
        <taxon>Nocardiaceae</taxon>
        <taxon>Nocardia</taxon>
    </lineage>
</organism>
<dbReference type="AlphaFoldDB" id="A0A2N3V9G5"/>
<evidence type="ECO:0000256" key="3">
    <source>
        <dbReference type="ARBA" id="ARBA00022777"/>
    </source>
</evidence>
<keyword evidence="6" id="KW-0812">Transmembrane</keyword>
<keyword evidence="3 8" id="KW-0418">Kinase</keyword>
<feature type="transmembrane region" description="Helical" evidence="6">
    <location>
        <begin position="487"/>
        <end position="505"/>
    </location>
</feature>
<dbReference type="Pfam" id="PF00069">
    <property type="entry name" value="Pkinase"/>
    <property type="match status" value="1"/>
</dbReference>
<dbReference type="PANTHER" id="PTHR43289:SF34">
    <property type="entry name" value="SERINE_THREONINE-PROTEIN KINASE YBDM-RELATED"/>
    <property type="match status" value="1"/>
</dbReference>
<dbReference type="SUPFAM" id="SSF56112">
    <property type="entry name" value="Protein kinase-like (PK-like)"/>
    <property type="match status" value="1"/>
</dbReference>
<comment type="caution">
    <text evidence="8">The sequence shown here is derived from an EMBL/GenBank/DDBJ whole genome shotgun (WGS) entry which is preliminary data.</text>
</comment>
<feature type="transmembrane region" description="Helical" evidence="6">
    <location>
        <begin position="428"/>
        <end position="451"/>
    </location>
</feature>